<keyword evidence="3" id="KW-0687">Ribonucleoprotein</keyword>
<dbReference type="InterPro" id="IPR001911">
    <property type="entry name" value="Ribosomal_bS21"/>
</dbReference>
<reference evidence="4 5" key="1">
    <citation type="submission" date="2024-02" db="EMBL/GenBank/DDBJ databases">
        <title>De novo assembly and annotation of 12 fungi associated with fruit tree decline syndrome in Ontario, Canada.</title>
        <authorList>
            <person name="Sulman M."/>
            <person name="Ellouze W."/>
            <person name="Ilyukhin E."/>
        </authorList>
    </citation>
    <scope>NUCLEOTIDE SEQUENCE [LARGE SCALE GENOMIC DNA]</scope>
    <source>
        <strain evidence="4 5">M11/M66-122</strain>
    </source>
</reference>
<proteinExistence type="inferred from homology"/>
<dbReference type="GO" id="GO:0003735">
    <property type="term" value="F:structural constituent of ribosome"/>
    <property type="evidence" value="ECO:0007669"/>
    <property type="project" value="InterPro"/>
</dbReference>
<dbReference type="GO" id="GO:0005763">
    <property type="term" value="C:mitochondrial small ribosomal subunit"/>
    <property type="evidence" value="ECO:0007669"/>
    <property type="project" value="TreeGrafter"/>
</dbReference>
<sequence length="218" mass="25164">MDIITMDTYCTRMHLPPGQPSELGRVAAHAALRTSSLLRPSAPRIQFASKTATAACQRRLLPIQQHQCYAGPPSFWSSLGRERQASELETEVKKPQMDRYYEDDVVQDIDLEIADLGRKSEPDTTTIVEMPPKPTVRLVPRLGRTVQVSRNVDVARSFKLLGVQMTQNKVRSDFQRQKFHERPGLKRKRLHSERWQRRFKLGFKETVNRVKELAKQGW</sequence>
<dbReference type="Proteomes" id="UP001320420">
    <property type="component" value="Unassembled WGS sequence"/>
</dbReference>
<dbReference type="InterPro" id="IPR052837">
    <property type="entry name" value="Mitoribosomal_bS21"/>
</dbReference>
<name>A0AAN9UTU5_9PEZI</name>
<dbReference type="EMBL" id="JAKJXP020000042">
    <property type="protein sequence ID" value="KAK7752020.1"/>
    <property type="molecule type" value="Genomic_DNA"/>
</dbReference>
<evidence type="ECO:0000256" key="2">
    <source>
        <dbReference type="ARBA" id="ARBA00022980"/>
    </source>
</evidence>
<dbReference type="GO" id="GO:0070124">
    <property type="term" value="P:mitochondrial translational initiation"/>
    <property type="evidence" value="ECO:0007669"/>
    <property type="project" value="TreeGrafter"/>
</dbReference>
<keyword evidence="5" id="KW-1185">Reference proteome</keyword>
<evidence type="ECO:0000256" key="1">
    <source>
        <dbReference type="ARBA" id="ARBA00006640"/>
    </source>
</evidence>
<dbReference type="AlphaFoldDB" id="A0AAN9UTU5"/>
<protein>
    <submittedName>
        <fullName evidence="4">Uncharacterized protein</fullName>
    </submittedName>
</protein>
<dbReference type="Pfam" id="PF01165">
    <property type="entry name" value="Ribosomal_S21"/>
    <property type="match status" value="1"/>
</dbReference>
<keyword evidence="2" id="KW-0689">Ribosomal protein</keyword>
<comment type="similarity">
    <text evidence="1">Belongs to the bacterial ribosomal protein bS21 family.</text>
</comment>
<accession>A0AAN9UTU5</accession>
<organism evidence="4 5">
    <name type="scientific">Diatrype stigma</name>
    <dbReference type="NCBI Taxonomy" id="117547"/>
    <lineage>
        <taxon>Eukaryota</taxon>
        <taxon>Fungi</taxon>
        <taxon>Dikarya</taxon>
        <taxon>Ascomycota</taxon>
        <taxon>Pezizomycotina</taxon>
        <taxon>Sordariomycetes</taxon>
        <taxon>Xylariomycetidae</taxon>
        <taxon>Xylariales</taxon>
        <taxon>Diatrypaceae</taxon>
        <taxon>Diatrype</taxon>
    </lineage>
</organism>
<evidence type="ECO:0000313" key="4">
    <source>
        <dbReference type="EMBL" id="KAK7752020.1"/>
    </source>
</evidence>
<evidence type="ECO:0000313" key="5">
    <source>
        <dbReference type="Proteomes" id="UP001320420"/>
    </source>
</evidence>
<evidence type="ECO:0000256" key="3">
    <source>
        <dbReference type="ARBA" id="ARBA00023274"/>
    </source>
</evidence>
<dbReference type="PANTHER" id="PTHR41237">
    <property type="entry name" value="37S RIBOSOMAL PROTEIN MRP21, MITOCHONDRIAL"/>
    <property type="match status" value="1"/>
</dbReference>
<dbReference type="PANTHER" id="PTHR41237:SF1">
    <property type="entry name" value="SMALL RIBOSOMAL SUBUNIT PROTEIN BS21M"/>
    <property type="match status" value="1"/>
</dbReference>
<comment type="caution">
    <text evidence="4">The sequence shown here is derived from an EMBL/GenBank/DDBJ whole genome shotgun (WGS) entry which is preliminary data.</text>
</comment>
<gene>
    <name evidence="4" type="ORF">SLS62_005982</name>
</gene>